<evidence type="ECO:0000256" key="3">
    <source>
        <dbReference type="ARBA" id="ARBA00022553"/>
    </source>
</evidence>
<feature type="transmembrane region" description="Helical" evidence="10">
    <location>
        <begin position="41"/>
        <end position="58"/>
    </location>
</feature>
<evidence type="ECO:0000256" key="5">
    <source>
        <dbReference type="ARBA" id="ARBA00022741"/>
    </source>
</evidence>
<dbReference type="SUPFAM" id="SSF55785">
    <property type="entry name" value="PYP-like sensor domain (PAS domain)"/>
    <property type="match status" value="1"/>
</dbReference>
<dbReference type="InterPro" id="IPR000700">
    <property type="entry name" value="PAS-assoc_C"/>
</dbReference>
<evidence type="ECO:0000259" key="12">
    <source>
        <dbReference type="PROSITE" id="PS50110"/>
    </source>
</evidence>
<dbReference type="GO" id="GO:0000155">
    <property type="term" value="F:phosphorelay sensor kinase activity"/>
    <property type="evidence" value="ECO:0007669"/>
    <property type="project" value="InterPro"/>
</dbReference>
<organism evidence="14 15">
    <name type="scientific">Parasedimentitalea psychrophila</name>
    <dbReference type="NCBI Taxonomy" id="2997337"/>
    <lineage>
        <taxon>Bacteria</taxon>
        <taxon>Pseudomonadati</taxon>
        <taxon>Pseudomonadota</taxon>
        <taxon>Alphaproteobacteria</taxon>
        <taxon>Rhodobacterales</taxon>
        <taxon>Paracoccaceae</taxon>
        <taxon>Parasedimentitalea</taxon>
    </lineage>
</organism>
<dbReference type="EMBL" id="CP127247">
    <property type="protein sequence ID" value="WIY26091.1"/>
    <property type="molecule type" value="Genomic_DNA"/>
</dbReference>
<dbReference type="EC" id="2.7.13.3" evidence="2"/>
<feature type="transmembrane region" description="Helical" evidence="10">
    <location>
        <begin position="6"/>
        <end position="29"/>
    </location>
</feature>
<evidence type="ECO:0000256" key="2">
    <source>
        <dbReference type="ARBA" id="ARBA00012438"/>
    </source>
</evidence>
<accession>A0A9Y2L1T2</accession>
<dbReference type="PRINTS" id="PR00344">
    <property type="entry name" value="BCTRLSENSOR"/>
</dbReference>
<evidence type="ECO:0000256" key="9">
    <source>
        <dbReference type="PROSITE-ProRule" id="PRU00169"/>
    </source>
</evidence>
<evidence type="ECO:0000259" key="11">
    <source>
        <dbReference type="PROSITE" id="PS50109"/>
    </source>
</evidence>
<dbReference type="Proteomes" id="UP001238334">
    <property type="component" value="Chromosome"/>
</dbReference>
<dbReference type="Gene3D" id="1.10.287.130">
    <property type="match status" value="1"/>
</dbReference>
<dbReference type="PROSITE" id="PS50113">
    <property type="entry name" value="PAC"/>
    <property type="match status" value="1"/>
</dbReference>
<dbReference type="SMART" id="SM00388">
    <property type="entry name" value="HisKA"/>
    <property type="match status" value="1"/>
</dbReference>
<dbReference type="CDD" id="cd00156">
    <property type="entry name" value="REC"/>
    <property type="match status" value="1"/>
</dbReference>
<evidence type="ECO:0000313" key="15">
    <source>
        <dbReference type="Proteomes" id="UP001238334"/>
    </source>
</evidence>
<dbReference type="InterPro" id="IPR036097">
    <property type="entry name" value="HisK_dim/P_sf"/>
</dbReference>
<dbReference type="Pfam" id="PF08447">
    <property type="entry name" value="PAS_3"/>
    <property type="match status" value="1"/>
</dbReference>
<evidence type="ECO:0000256" key="10">
    <source>
        <dbReference type="SAM" id="Phobius"/>
    </source>
</evidence>
<dbReference type="SMART" id="SM00448">
    <property type="entry name" value="REC"/>
    <property type="match status" value="1"/>
</dbReference>
<keyword evidence="5" id="KW-0547">Nucleotide-binding</keyword>
<keyword evidence="7 14" id="KW-0067">ATP-binding</keyword>
<dbReference type="Gene3D" id="3.40.50.2300">
    <property type="match status" value="1"/>
</dbReference>
<keyword evidence="6" id="KW-0418">Kinase</keyword>
<dbReference type="PANTHER" id="PTHR43065">
    <property type="entry name" value="SENSOR HISTIDINE KINASE"/>
    <property type="match status" value="1"/>
</dbReference>
<dbReference type="AlphaFoldDB" id="A0A9Y2L1T2"/>
<dbReference type="PROSITE" id="PS50109">
    <property type="entry name" value="HIS_KIN"/>
    <property type="match status" value="1"/>
</dbReference>
<evidence type="ECO:0000259" key="13">
    <source>
        <dbReference type="PROSITE" id="PS50113"/>
    </source>
</evidence>
<dbReference type="PANTHER" id="PTHR43065:SF46">
    <property type="entry name" value="C4-DICARBOXYLATE TRANSPORT SENSOR PROTEIN DCTB"/>
    <property type="match status" value="1"/>
</dbReference>
<dbReference type="InterPro" id="IPR001789">
    <property type="entry name" value="Sig_transdc_resp-reg_receiver"/>
</dbReference>
<dbReference type="InterPro" id="IPR003594">
    <property type="entry name" value="HATPase_dom"/>
</dbReference>
<feature type="domain" description="PAC" evidence="13">
    <location>
        <begin position="205"/>
        <end position="256"/>
    </location>
</feature>
<keyword evidence="4" id="KW-0808">Transferase</keyword>
<dbReference type="RefSeq" id="WP_270919059.1">
    <property type="nucleotide sequence ID" value="NZ_CP127247.1"/>
</dbReference>
<dbReference type="InterPro" id="IPR005467">
    <property type="entry name" value="His_kinase_dom"/>
</dbReference>
<dbReference type="Pfam" id="PF02518">
    <property type="entry name" value="HATPase_c"/>
    <property type="match status" value="1"/>
</dbReference>
<dbReference type="InterPro" id="IPR035965">
    <property type="entry name" value="PAS-like_dom_sf"/>
</dbReference>
<dbReference type="InterPro" id="IPR011006">
    <property type="entry name" value="CheY-like_superfamily"/>
</dbReference>
<name>A0A9Y2L1T2_9RHOB</name>
<evidence type="ECO:0000256" key="8">
    <source>
        <dbReference type="ARBA" id="ARBA00023012"/>
    </source>
</evidence>
<dbReference type="InterPro" id="IPR003661">
    <property type="entry name" value="HisK_dim/P_dom"/>
</dbReference>
<dbReference type="Pfam" id="PF00512">
    <property type="entry name" value="HisKA"/>
    <property type="match status" value="1"/>
</dbReference>
<keyword evidence="8" id="KW-0902">Two-component regulatory system</keyword>
<dbReference type="GO" id="GO:0005524">
    <property type="term" value="F:ATP binding"/>
    <property type="evidence" value="ECO:0007669"/>
    <property type="project" value="UniProtKB-KW"/>
</dbReference>
<evidence type="ECO:0000256" key="1">
    <source>
        <dbReference type="ARBA" id="ARBA00000085"/>
    </source>
</evidence>
<dbReference type="InterPro" id="IPR036890">
    <property type="entry name" value="HATPase_C_sf"/>
</dbReference>
<dbReference type="KEGG" id="ppso:QPJ95_03950"/>
<dbReference type="CDD" id="cd00082">
    <property type="entry name" value="HisKA"/>
    <property type="match status" value="1"/>
</dbReference>
<keyword evidence="3 9" id="KW-0597">Phosphoprotein</keyword>
<dbReference type="SMART" id="SM00387">
    <property type="entry name" value="HATPase_c"/>
    <property type="match status" value="1"/>
</dbReference>
<dbReference type="SUPFAM" id="SSF55874">
    <property type="entry name" value="ATPase domain of HSP90 chaperone/DNA topoisomerase II/histidine kinase"/>
    <property type="match status" value="1"/>
</dbReference>
<evidence type="ECO:0000256" key="6">
    <source>
        <dbReference type="ARBA" id="ARBA00022777"/>
    </source>
</evidence>
<evidence type="ECO:0000256" key="4">
    <source>
        <dbReference type="ARBA" id="ARBA00022679"/>
    </source>
</evidence>
<keyword evidence="15" id="KW-1185">Reference proteome</keyword>
<feature type="modified residue" description="4-aspartylphosphate" evidence="9">
    <location>
        <position position="563"/>
    </location>
</feature>
<protein>
    <recommendedName>
        <fullName evidence="2">histidine kinase</fullName>
        <ecNumber evidence="2">2.7.13.3</ecNumber>
    </recommendedName>
</protein>
<dbReference type="InterPro" id="IPR004358">
    <property type="entry name" value="Sig_transdc_His_kin-like_C"/>
</dbReference>
<dbReference type="SUPFAM" id="SSF52172">
    <property type="entry name" value="CheY-like"/>
    <property type="match status" value="1"/>
</dbReference>
<dbReference type="Gene3D" id="3.30.450.20">
    <property type="entry name" value="PAS domain"/>
    <property type="match status" value="1"/>
</dbReference>
<sequence length="637" mass="69526">MQNFISSIVSFLPLDNDLIVMGVLVGIFAATRWRRIQRSGAAPGVVLFVTAILINGALRFEWVSEFLSSIGPDTPANFGRENDESWQVFTVDMFATVLLAAGTLVFIQRVISFYEKQSDLLNEATLREDRLKDAVKLAKLGFYIYDPKAENLLYCTEQHALSHGMSLEDYQGRCFGLGASTLPIHPDDQQMMVEKFNDVRAGKVTEMEYRVLTPSGEKRVYKVTTPVIGPNGDVIREVGTSQDVTEQRKHEMVARQSVKMEAIGNLTGGFAHDFNNLLAIIMGSLELATEHPDNLDDLLEQALAATNRGADLTKSMLSFARRAPLEPTDLNLNQLVRDTMNMARRALPSTVEVEASLLAGLRTIKADRSSTESALLNLILNARDAIGTKGHITLVTENLRIDDSSTDSRLDDLAPGCYVMLAVRDTGTGIAPDVLDQIFDPFFTTKEPGKGTGLGLSMIQGFMTQSEGTIRVHSELGRGTTFKLLFPAVTPHSDHRADSEENTLVSAAPGRPVILLAEDEDAVRAVLRQTLKDAGYEVIATPNGDDALARFQAAEKIDLVLTDIVMPGSLPGPALVQAIRELAPSIPAIFMSGYARDARVQSNGSQPQDIRLMKPVSRKILLAAIEQALAAARISDC</sequence>
<dbReference type="SUPFAM" id="SSF47384">
    <property type="entry name" value="Homodimeric domain of signal transducing histidine kinase"/>
    <property type="match status" value="1"/>
</dbReference>
<comment type="catalytic activity">
    <reaction evidence="1">
        <text>ATP + protein L-histidine = ADP + protein N-phospho-L-histidine.</text>
        <dbReference type="EC" id="2.7.13.3"/>
    </reaction>
</comment>
<keyword evidence="10" id="KW-0812">Transmembrane</keyword>
<evidence type="ECO:0000313" key="14">
    <source>
        <dbReference type="EMBL" id="WIY26091.1"/>
    </source>
</evidence>
<feature type="domain" description="Response regulatory" evidence="12">
    <location>
        <begin position="513"/>
        <end position="629"/>
    </location>
</feature>
<reference evidence="14 15" key="1">
    <citation type="submission" date="2023-06" db="EMBL/GenBank/DDBJ databases">
        <title>Parasedimentitalea psychrophila sp. nov., a psychrophilic bacterium isolated from deep-sea sediment.</title>
        <authorList>
            <person name="Li A."/>
        </authorList>
    </citation>
    <scope>NUCLEOTIDE SEQUENCE [LARGE SCALE GENOMIC DNA]</scope>
    <source>
        <strain evidence="14 15">QS115</strain>
    </source>
</reference>
<proteinExistence type="predicted"/>
<feature type="domain" description="Histidine kinase" evidence="11">
    <location>
        <begin position="269"/>
        <end position="490"/>
    </location>
</feature>
<gene>
    <name evidence="14" type="ORF">QPJ95_03950</name>
</gene>
<dbReference type="Pfam" id="PF00072">
    <property type="entry name" value="Response_reg"/>
    <property type="match status" value="1"/>
</dbReference>
<evidence type="ECO:0000256" key="7">
    <source>
        <dbReference type="ARBA" id="ARBA00022840"/>
    </source>
</evidence>
<dbReference type="Gene3D" id="3.30.565.10">
    <property type="entry name" value="Histidine kinase-like ATPase, C-terminal domain"/>
    <property type="match status" value="1"/>
</dbReference>
<keyword evidence="10" id="KW-1133">Transmembrane helix</keyword>
<keyword evidence="10" id="KW-0472">Membrane</keyword>
<dbReference type="PROSITE" id="PS50110">
    <property type="entry name" value="RESPONSE_REGULATORY"/>
    <property type="match status" value="1"/>
</dbReference>
<dbReference type="InterPro" id="IPR013655">
    <property type="entry name" value="PAS_fold_3"/>
</dbReference>